<reference evidence="5 6" key="1">
    <citation type="journal article" date="2014" name="BMC Genomics">
        <title>Comparison of environmental and isolate Sulfobacillus genomes reveals diverse carbon, sulfur, nitrogen, and hydrogen metabolisms.</title>
        <authorList>
            <person name="Justice N.B."/>
            <person name="Norman A."/>
            <person name="Brown C.T."/>
            <person name="Singh A."/>
            <person name="Thomas B.C."/>
            <person name="Banfield J.F."/>
        </authorList>
    </citation>
    <scope>NUCLEOTIDE SEQUENCE [LARGE SCALE GENOMIC DNA]</scope>
    <source>
        <strain evidence="5">AMDSBA3</strain>
    </source>
</reference>
<accession>A0A2T2WP27</accession>
<name>A0A2T2WP27_9FIRM</name>
<gene>
    <name evidence="5" type="ORF">C7B45_01370</name>
</gene>
<organism evidence="5 6">
    <name type="scientific">Sulfobacillus acidophilus</name>
    <dbReference type="NCBI Taxonomy" id="53633"/>
    <lineage>
        <taxon>Bacteria</taxon>
        <taxon>Bacillati</taxon>
        <taxon>Bacillota</taxon>
        <taxon>Clostridia</taxon>
        <taxon>Eubacteriales</taxon>
        <taxon>Clostridiales Family XVII. Incertae Sedis</taxon>
        <taxon>Sulfobacillus</taxon>
    </lineage>
</organism>
<evidence type="ECO:0000313" key="5">
    <source>
        <dbReference type="EMBL" id="PSR23963.1"/>
    </source>
</evidence>
<keyword evidence="2" id="KW-0418">Kinase</keyword>
<dbReference type="InterPro" id="IPR003594">
    <property type="entry name" value="HATPase_dom"/>
</dbReference>
<evidence type="ECO:0000256" key="2">
    <source>
        <dbReference type="ARBA" id="ARBA00022777"/>
    </source>
</evidence>
<proteinExistence type="predicted"/>
<evidence type="ECO:0000256" key="1">
    <source>
        <dbReference type="ARBA" id="ARBA00022553"/>
    </source>
</evidence>
<evidence type="ECO:0000256" key="3">
    <source>
        <dbReference type="ARBA" id="ARBA00023012"/>
    </source>
</evidence>
<dbReference type="PANTHER" id="PTHR43547">
    <property type="entry name" value="TWO-COMPONENT HISTIDINE KINASE"/>
    <property type="match status" value="1"/>
</dbReference>
<protein>
    <recommendedName>
        <fullName evidence="4">Histidine kinase domain-containing protein</fullName>
    </recommendedName>
</protein>
<keyword evidence="3" id="KW-0902">Two-component regulatory system</keyword>
<dbReference type="Pfam" id="PF02518">
    <property type="entry name" value="HATPase_c"/>
    <property type="match status" value="1"/>
</dbReference>
<keyword evidence="1" id="KW-0597">Phosphoprotein</keyword>
<evidence type="ECO:0000259" key="4">
    <source>
        <dbReference type="PROSITE" id="PS50109"/>
    </source>
</evidence>
<dbReference type="Proteomes" id="UP000241848">
    <property type="component" value="Unassembled WGS sequence"/>
</dbReference>
<dbReference type="PANTHER" id="PTHR43547:SF2">
    <property type="entry name" value="HYBRID SIGNAL TRANSDUCTION HISTIDINE KINASE C"/>
    <property type="match status" value="1"/>
</dbReference>
<dbReference type="PROSITE" id="PS50109">
    <property type="entry name" value="HIS_KIN"/>
    <property type="match status" value="1"/>
</dbReference>
<dbReference type="InterPro" id="IPR036890">
    <property type="entry name" value="HATPase_C_sf"/>
</dbReference>
<dbReference type="SMART" id="SM00387">
    <property type="entry name" value="HATPase_c"/>
    <property type="match status" value="1"/>
</dbReference>
<dbReference type="SUPFAM" id="SSF55874">
    <property type="entry name" value="ATPase domain of HSP90 chaperone/DNA topoisomerase II/histidine kinase"/>
    <property type="match status" value="1"/>
</dbReference>
<dbReference type="AlphaFoldDB" id="A0A2T2WP27"/>
<sequence length="313" mass="34685">MDRGNLSKLGEGEEYLMQAWLSDDTNLLDRLRAVCDGAGLGLVSIDWLLDSEGAPTSRTFVGEVTGRRFCACFRQPLLVSERRLLQQLCHEHDELYRARLALLEMVHELGNPLSVLDAHLQLMRAGQVTSARWSAVFRALAHINQRLHQETDRHRAQWFNIVEVINEAIEDLGATSGTPCVIWNVPQHPVFLNWQRERAQQILFNLLKNAVEASQSQGVIDIAILSNDHECTIAVKNRGQCIPDDAVHVLFAPGWSSKSSGHLGMGLAVSQKLAERAGARLEYSDAIGFVVRIPVSDALSPTPIPGSVMASQR</sequence>
<feature type="domain" description="Histidine kinase" evidence="4">
    <location>
        <begin position="104"/>
        <end position="299"/>
    </location>
</feature>
<dbReference type="Gene3D" id="3.30.565.10">
    <property type="entry name" value="Histidine kinase-like ATPase, C-terminal domain"/>
    <property type="match status" value="1"/>
</dbReference>
<keyword evidence="2" id="KW-0808">Transferase</keyword>
<evidence type="ECO:0000313" key="6">
    <source>
        <dbReference type="Proteomes" id="UP000241848"/>
    </source>
</evidence>
<dbReference type="EMBL" id="PXYV01000002">
    <property type="protein sequence ID" value="PSR23963.1"/>
    <property type="molecule type" value="Genomic_DNA"/>
</dbReference>
<comment type="caution">
    <text evidence="5">The sequence shown here is derived from an EMBL/GenBank/DDBJ whole genome shotgun (WGS) entry which is preliminary data.</text>
</comment>
<dbReference type="GO" id="GO:0000155">
    <property type="term" value="F:phosphorelay sensor kinase activity"/>
    <property type="evidence" value="ECO:0007669"/>
    <property type="project" value="TreeGrafter"/>
</dbReference>
<dbReference type="InterPro" id="IPR005467">
    <property type="entry name" value="His_kinase_dom"/>
</dbReference>